<dbReference type="Pfam" id="PF11003">
    <property type="entry name" value="DUF2842"/>
    <property type="match status" value="1"/>
</dbReference>
<keyword evidence="1" id="KW-0812">Transmembrane</keyword>
<comment type="caution">
    <text evidence="2">The sequence shown here is derived from an EMBL/GenBank/DDBJ whole genome shotgun (WGS) entry which is preliminary data.</text>
</comment>
<name>A0A8K0V6B7_9RHOB</name>
<evidence type="ECO:0000313" key="3">
    <source>
        <dbReference type="Proteomes" id="UP000648908"/>
    </source>
</evidence>
<dbReference type="AlphaFoldDB" id="A0A8K0V6B7"/>
<keyword evidence="1" id="KW-1133">Transmembrane helix</keyword>
<accession>A0A8K0V6B7</accession>
<reference evidence="2" key="1">
    <citation type="submission" date="2021-01" db="EMBL/GenBank/DDBJ databases">
        <title>Tabrizicola alba sp. nov. a motile alkaliphilic bacterium isolated from a soda lake.</title>
        <authorList>
            <person name="Szuroczki S."/>
            <person name="Abbaszade G."/>
            <person name="Schumann P."/>
            <person name="Toth E."/>
        </authorList>
    </citation>
    <scope>NUCLEOTIDE SEQUENCE</scope>
    <source>
        <strain evidence="2">DMG-N-6</strain>
    </source>
</reference>
<feature type="transmembrane region" description="Helical" evidence="1">
    <location>
        <begin position="39"/>
        <end position="57"/>
    </location>
</feature>
<proteinExistence type="predicted"/>
<dbReference type="RefSeq" id="WP_202686650.1">
    <property type="nucleotide sequence ID" value="NZ_JAESVN010000001.1"/>
</dbReference>
<dbReference type="Proteomes" id="UP000648908">
    <property type="component" value="Unassembled WGS sequence"/>
</dbReference>
<feature type="transmembrane region" description="Helical" evidence="1">
    <location>
        <begin position="12"/>
        <end position="33"/>
    </location>
</feature>
<evidence type="ECO:0000313" key="2">
    <source>
        <dbReference type="EMBL" id="MBL4915986.1"/>
    </source>
</evidence>
<organism evidence="2 3">
    <name type="scientific">Szabonella alba</name>
    <dbReference type="NCBI Taxonomy" id="2804194"/>
    <lineage>
        <taxon>Bacteria</taxon>
        <taxon>Pseudomonadati</taxon>
        <taxon>Pseudomonadota</taxon>
        <taxon>Alphaproteobacteria</taxon>
        <taxon>Rhodobacterales</taxon>
        <taxon>Paracoccaceae</taxon>
        <taxon>Szabonella</taxon>
    </lineage>
</organism>
<sequence length="85" mass="9587">MALSYKARRRWSLIILLVGLPLYIVVAVTLVNLLDRPPIWAEFLIYVGLGFLWMLPFKYVFRGVGQADPDAEPDAGQKPKEKAGN</sequence>
<protein>
    <submittedName>
        <fullName evidence="2">DUF2842 domain-containing protein</fullName>
    </submittedName>
</protein>
<evidence type="ECO:0000256" key="1">
    <source>
        <dbReference type="SAM" id="Phobius"/>
    </source>
</evidence>
<dbReference type="EMBL" id="JAESVN010000001">
    <property type="protein sequence ID" value="MBL4915986.1"/>
    <property type="molecule type" value="Genomic_DNA"/>
</dbReference>
<gene>
    <name evidence="2" type="ORF">JL811_02025</name>
</gene>
<keyword evidence="3" id="KW-1185">Reference proteome</keyword>
<dbReference type="InterPro" id="IPR021265">
    <property type="entry name" value="DUF2842"/>
</dbReference>
<keyword evidence="1" id="KW-0472">Membrane</keyword>